<dbReference type="STRING" id="1094619.G5ACL9"/>
<dbReference type="RefSeq" id="XP_009537857.1">
    <property type="nucleotide sequence ID" value="XM_009539562.1"/>
</dbReference>
<dbReference type="InParanoid" id="G5ACL9"/>
<protein>
    <submittedName>
        <fullName evidence="1">Uncharacterized protein</fullName>
    </submittedName>
</protein>
<organism evidence="1 2">
    <name type="scientific">Phytophthora sojae (strain P6497)</name>
    <name type="common">Soybean stem and root rot agent</name>
    <name type="synonym">Phytophthora megasperma f. sp. glycines</name>
    <dbReference type="NCBI Taxonomy" id="1094619"/>
    <lineage>
        <taxon>Eukaryota</taxon>
        <taxon>Sar</taxon>
        <taxon>Stramenopiles</taxon>
        <taxon>Oomycota</taxon>
        <taxon>Peronosporomycetes</taxon>
        <taxon>Peronosporales</taxon>
        <taxon>Peronosporaceae</taxon>
        <taxon>Phytophthora</taxon>
    </lineage>
</organism>
<dbReference type="PANTHER" id="PTHR37066:SF1">
    <property type="entry name" value="LNS2_PITP DOMAIN-CONTAINING PROTEIN"/>
    <property type="match status" value="1"/>
</dbReference>
<keyword evidence="2" id="KW-1185">Reference proteome</keyword>
<dbReference type="KEGG" id="psoj:PHYSODRAFT_362379"/>
<accession>G5ACL9</accession>
<evidence type="ECO:0000313" key="1">
    <source>
        <dbReference type="EMBL" id="EGZ07093.1"/>
    </source>
</evidence>
<reference evidence="1 2" key="1">
    <citation type="journal article" date="2006" name="Science">
        <title>Phytophthora genome sequences uncover evolutionary origins and mechanisms of pathogenesis.</title>
        <authorList>
            <person name="Tyler B.M."/>
            <person name="Tripathy S."/>
            <person name="Zhang X."/>
            <person name="Dehal P."/>
            <person name="Jiang R.H."/>
            <person name="Aerts A."/>
            <person name="Arredondo F.D."/>
            <person name="Baxter L."/>
            <person name="Bensasson D."/>
            <person name="Beynon J.L."/>
            <person name="Chapman J."/>
            <person name="Damasceno C.M."/>
            <person name="Dorrance A.E."/>
            <person name="Dou D."/>
            <person name="Dickerman A.W."/>
            <person name="Dubchak I.L."/>
            <person name="Garbelotto M."/>
            <person name="Gijzen M."/>
            <person name="Gordon S.G."/>
            <person name="Govers F."/>
            <person name="Grunwald N.J."/>
            <person name="Huang W."/>
            <person name="Ivors K.L."/>
            <person name="Jones R.W."/>
            <person name="Kamoun S."/>
            <person name="Krampis K."/>
            <person name="Lamour K.H."/>
            <person name="Lee M.K."/>
            <person name="McDonald W.H."/>
            <person name="Medina M."/>
            <person name="Meijer H.J."/>
            <person name="Nordberg E.K."/>
            <person name="Maclean D.J."/>
            <person name="Ospina-Giraldo M.D."/>
            <person name="Morris P.F."/>
            <person name="Phuntumart V."/>
            <person name="Putnam N.H."/>
            <person name="Rash S."/>
            <person name="Rose J.K."/>
            <person name="Sakihama Y."/>
            <person name="Salamov A.A."/>
            <person name="Savidor A."/>
            <person name="Scheuring C.F."/>
            <person name="Smith B.M."/>
            <person name="Sobral B.W."/>
            <person name="Terry A."/>
            <person name="Torto-Alalibo T.A."/>
            <person name="Win J."/>
            <person name="Xu Z."/>
            <person name="Zhang H."/>
            <person name="Grigoriev I.V."/>
            <person name="Rokhsar D.S."/>
            <person name="Boore J.L."/>
        </authorList>
    </citation>
    <scope>NUCLEOTIDE SEQUENCE [LARGE SCALE GENOMIC DNA]</scope>
    <source>
        <strain evidence="1 2">P6497</strain>
    </source>
</reference>
<dbReference type="GeneID" id="20650238"/>
<dbReference type="Proteomes" id="UP000002640">
    <property type="component" value="Unassembled WGS sequence"/>
</dbReference>
<dbReference type="AlphaFoldDB" id="G5ACL9"/>
<gene>
    <name evidence="1" type="ORF">PHYSODRAFT_362379</name>
</gene>
<sequence length="310" mass="35789">MPSGCGSGGGREGGRKIDPAQREGLDEIGFAWDITQYKWDRFVLPSLRRFYELNGHLGVPSSYRVPRGSPDWPKHLGSKVNNILQRGDFIEQVKADQDELERLNFDVGLALSSHKSREKVVPAHTTSPDMELGVIRNDPEWKWSERIMPAFEAFHRLHGHCRVPTRFVVPSDERWPKLSWGLKLGIVVDNIRNRGTYSTQISRDKTRLVEMGFVWDLYESEWSERIMPALETFYRLQGHCRVPQSFVVPSDGSWPRLSWGLNLGTVVNSIRQGAYFTQVLRDKTRVKELGFVWDFYEAEWSERIVPRSAD</sequence>
<name>G5ACL9_PHYSP</name>
<dbReference type="PANTHER" id="PTHR37066">
    <property type="entry name" value="HELICASE-ASSOCIATED"/>
    <property type="match status" value="1"/>
</dbReference>
<evidence type="ECO:0000313" key="2">
    <source>
        <dbReference type="Proteomes" id="UP000002640"/>
    </source>
</evidence>
<dbReference type="EMBL" id="JH159163">
    <property type="protein sequence ID" value="EGZ07093.1"/>
    <property type="molecule type" value="Genomic_DNA"/>
</dbReference>
<proteinExistence type="predicted"/>